<dbReference type="GO" id="GO:0016810">
    <property type="term" value="F:hydrolase activity, acting on carbon-nitrogen (but not peptide) bonds"/>
    <property type="evidence" value="ECO:0007669"/>
    <property type="project" value="InterPro"/>
</dbReference>
<dbReference type="InterPro" id="IPR033932">
    <property type="entry name" value="YtcJ-like"/>
</dbReference>
<organism evidence="2 3">
    <name type="scientific">Enterococcus phoeniculicola ATCC BAA-412</name>
    <dbReference type="NCBI Taxonomy" id="1158610"/>
    <lineage>
        <taxon>Bacteria</taxon>
        <taxon>Bacillati</taxon>
        <taxon>Bacillota</taxon>
        <taxon>Bacilli</taxon>
        <taxon>Lactobacillales</taxon>
        <taxon>Enterococcaceae</taxon>
        <taxon>Enterococcus</taxon>
    </lineage>
</organism>
<dbReference type="SUPFAM" id="SSF51556">
    <property type="entry name" value="Metallo-dependent hydrolases"/>
    <property type="match status" value="1"/>
</dbReference>
<feature type="domain" description="Amidohydrolase 3" evidence="1">
    <location>
        <begin position="50"/>
        <end position="538"/>
    </location>
</feature>
<dbReference type="Gene3D" id="2.30.40.10">
    <property type="entry name" value="Urease, subunit C, domain 1"/>
    <property type="match status" value="1"/>
</dbReference>
<dbReference type="SUPFAM" id="SSF51338">
    <property type="entry name" value="Composite domain of metallo-dependent hydrolases"/>
    <property type="match status" value="1"/>
</dbReference>
<dbReference type="CDD" id="cd01300">
    <property type="entry name" value="YtcJ_like"/>
    <property type="match status" value="1"/>
</dbReference>
<evidence type="ECO:0000313" key="3">
    <source>
        <dbReference type="Proteomes" id="UP000013785"/>
    </source>
</evidence>
<dbReference type="eggNOG" id="COG1574">
    <property type="taxonomic scope" value="Bacteria"/>
</dbReference>
<dbReference type="InterPro" id="IPR013108">
    <property type="entry name" value="Amidohydro_3"/>
</dbReference>
<dbReference type="Pfam" id="PF07969">
    <property type="entry name" value="Amidohydro_3"/>
    <property type="match status" value="1"/>
</dbReference>
<comment type="caution">
    <text evidence="2">The sequence shown here is derived from an EMBL/GenBank/DDBJ whole genome shotgun (WGS) entry which is preliminary data.</text>
</comment>
<dbReference type="InterPro" id="IPR011059">
    <property type="entry name" value="Metal-dep_hydrolase_composite"/>
</dbReference>
<name>R3WIW5_9ENTE</name>
<dbReference type="HOGENOM" id="CLU_009942_3_1_9"/>
<dbReference type="Gene3D" id="3.10.310.70">
    <property type="match status" value="1"/>
</dbReference>
<dbReference type="OrthoDB" id="9767366at2"/>
<dbReference type="PATRIC" id="fig|1158610.3.peg.3388"/>
<reference evidence="2 3" key="1">
    <citation type="submission" date="2013-02" db="EMBL/GenBank/DDBJ databases">
        <title>The Genome Sequence of Enterococcus phoeniculicola BAA-412.</title>
        <authorList>
            <consortium name="The Broad Institute Genome Sequencing Platform"/>
            <consortium name="The Broad Institute Genome Sequencing Center for Infectious Disease"/>
            <person name="Earl A.M."/>
            <person name="Gilmore M.S."/>
            <person name="Lebreton F."/>
            <person name="Walker B."/>
            <person name="Young S.K."/>
            <person name="Zeng Q."/>
            <person name="Gargeya S."/>
            <person name="Fitzgerald M."/>
            <person name="Haas B."/>
            <person name="Abouelleil A."/>
            <person name="Alvarado L."/>
            <person name="Arachchi H.M."/>
            <person name="Berlin A.M."/>
            <person name="Chapman S.B."/>
            <person name="Dewar J."/>
            <person name="Goldberg J."/>
            <person name="Griggs A."/>
            <person name="Gujja S."/>
            <person name="Hansen M."/>
            <person name="Howarth C."/>
            <person name="Imamovic A."/>
            <person name="Larimer J."/>
            <person name="McCowan C."/>
            <person name="Murphy C."/>
            <person name="Neiman D."/>
            <person name="Pearson M."/>
            <person name="Priest M."/>
            <person name="Roberts A."/>
            <person name="Saif S."/>
            <person name="Shea T."/>
            <person name="Sisk P."/>
            <person name="Sykes S."/>
            <person name="Wortman J."/>
            <person name="Nusbaum C."/>
            <person name="Birren B."/>
        </authorList>
    </citation>
    <scope>NUCLEOTIDE SEQUENCE [LARGE SCALE GENOMIC DNA]</scope>
    <source>
        <strain evidence="2 3">ATCC BAA-412</strain>
    </source>
</reference>
<dbReference type="InterPro" id="IPR032466">
    <property type="entry name" value="Metal_Hydrolase"/>
</dbReference>
<dbReference type="PANTHER" id="PTHR22642">
    <property type="entry name" value="IMIDAZOLONEPROPIONASE"/>
    <property type="match status" value="1"/>
</dbReference>
<evidence type="ECO:0000259" key="1">
    <source>
        <dbReference type="Pfam" id="PF07969"/>
    </source>
</evidence>
<dbReference type="Gene3D" id="3.20.20.140">
    <property type="entry name" value="Metal-dependent hydrolases"/>
    <property type="match status" value="1"/>
</dbReference>
<dbReference type="STRING" id="154621.RV11_GL001394"/>
<dbReference type="PANTHER" id="PTHR22642:SF2">
    <property type="entry name" value="PROTEIN LONG AFTER FAR-RED 3"/>
    <property type="match status" value="1"/>
</dbReference>
<evidence type="ECO:0000313" key="2">
    <source>
        <dbReference type="EMBL" id="EOL41830.1"/>
    </source>
</evidence>
<sequence length="540" mass="61059">MKADKLILSEAIWTGLGNETISGGIAIKQNKILYIGSESLDEYKSEQTEILDYKDHLVIPGIHDSHLHFFMSSVLNSGKVVLLYETKSEEECIELLKKEAEKITNKEQWIMGFGWYNLLWDNQELPSKASLDEAFPDQPMFVQSSDAHTVWMNSAGFKKLNITKDTPDPVGGHYSRDEQGELTGILHETAGMSAVAQVYKFSEDESSEMIKTFIKHINSLGITAVSDLSMMAVPGGDLIPDHVYHKLLKQQELNVRIHMYPTLVKDMTRPDTMRKNYQFSKLQTCGVKQFFDGVSSTHTAFLSEPYSNAKSKDDVGTLTISKEEMRDLVLQAIENDYSVRIHTIGDGAISMALDIFEEAEKKFGKNPHLQHCLEHLENIQEKDIQRLKDLNILASCQPAHSMIDPEGIEADLGQDRIRLMWPFRDYLSKGVKLSFGTDSPVSDINPFESIYNAVVRKRIDGTPETGWQPQQSISVQEALRAYTWGSYQTCQRTEELGTLEIGKLADLAILDTNIFTERPEKMIRTTSLLTMIDGDIVYKK</sequence>
<dbReference type="Proteomes" id="UP000013785">
    <property type="component" value="Unassembled WGS sequence"/>
</dbReference>
<keyword evidence="3" id="KW-1185">Reference proteome</keyword>
<protein>
    <recommendedName>
        <fullName evidence="1">Amidohydrolase 3 domain-containing protein</fullName>
    </recommendedName>
</protein>
<gene>
    <name evidence="2" type="ORF">UC3_03395</name>
</gene>
<dbReference type="RefSeq" id="WP_010770025.1">
    <property type="nucleotide sequence ID" value="NZ_ASWE01000001.1"/>
</dbReference>
<accession>R3WIW5</accession>
<dbReference type="EMBL" id="AJAT01000018">
    <property type="protein sequence ID" value="EOL41830.1"/>
    <property type="molecule type" value="Genomic_DNA"/>
</dbReference>
<proteinExistence type="predicted"/>
<dbReference type="AlphaFoldDB" id="R3WIW5"/>